<dbReference type="Pfam" id="PF06750">
    <property type="entry name" value="A24_N_bact"/>
    <property type="match status" value="1"/>
</dbReference>
<dbReference type="Gene3D" id="1.20.120.1220">
    <property type="match status" value="1"/>
</dbReference>
<dbReference type="Proteomes" id="UP001589740">
    <property type="component" value="Unassembled WGS sequence"/>
</dbReference>
<evidence type="ECO:0000256" key="6">
    <source>
        <dbReference type="ARBA" id="ARBA00023136"/>
    </source>
</evidence>
<feature type="transmembrane region" description="Helical" evidence="7">
    <location>
        <begin position="121"/>
        <end position="137"/>
    </location>
</feature>
<organism evidence="10 11">
    <name type="scientific">Salinicoccus siamensis</name>
    <dbReference type="NCBI Taxonomy" id="381830"/>
    <lineage>
        <taxon>Bacteria</taxon>
        <taxon>Bacillati</taxon>
        <taxon>Bacillota</taxon>
        <taxon>Bacilli</taxon>
        <taxon>Bacillales</taxon>
        <taxon>Staphylococcaceae</taxon>
        <taxon>Salinicoccus</taxon>
    </lineage>
</organism>
<feature type="transmembrane region" description="Helical" evidence="7">
    <location>
        <begin position="68"/>
        <end position="87"/>
    </location>
</feature>
<evidence type="ECO:0000256" key="5">
    <source>
        <dbReference type="ARBA" id="ARBA00022989"/>
    </source>
</evidence>
<keyword evidence="10" id="KW-0378">Hydrolase</keyword>
<evidence type="ECO:0000259" key="8">
    <source>
        <dbReference type="Pfam" id="PF01478"/>
    </source>
</evidence>
<dbReference type="PANTHER" id="PTHR30487">
    <property type="entry name" value="TYPE 4 PREPILIN-LIKE PROTEINS LEADER PEPTIDE-PROCESSING ENZYME"/>
    <property type="match status" value="1"/>
</dbReference>
<feature type="transmembrane region" description="Helical" evidence="7">
    <location>
        <begin position="177"/>
        <end position="201"/>
    </location>
</feature>
<name>A0ABV5Z3G8_9STAP</name>
<dbReference type="InterPro" id="IPR000045">
    <property type="entry name" value="Prepilin_IV_endopep_pep"/>
</dbReference>
<keyword evidence="6 7" id="KW-0472">Membrane</keyword>
<dbReference type="Pfam" id="PF01478">
    <property type="entry name" value="Peptidase_A24"/>
    <property type="match status" value="1"/>
</dbReference>
<evidence type="ECO:0000313" key="10">
    <source>
        <dbReference type="EMBL" id="MFB9860652.1"/>
    </source>
</evidence>
<evidence type="ECO:0000259" key="9">
    <source>
        <dbReference type="Pfam" id="PF06750"/>
    </source>
</evidence>
<comment type="subcellular location">
    <subcellularLocation>
        <location evidence="1">Cell membrane</location>
        <topology evidence="1">Multi-pass membrane protein</topology>
    </subcellularLocation>
</comment>
<dbReference type="GO" id="GO:0016787">
    <property type="term" value="F:hydrolase activity"/>
    <property type="evidence" value="ECO:0007669"/>
    <property type="project" value="UniProtKB-KW"/>
</dbReference>
<evidence type="ECO:0000256" key="2">
    <source>
        <dbReference type="ARBA" id="ARBA00005801"/>
    </source>
</evidence>
<dbReference type="PANTHER" id="PTHR30487:SF0">
    <property type="entry name" value="PREPILIN LEADER PEPTIDASE_N-METHYLTRANSFERASE-RELATED"/>
    <property type="match status" value="1"/>
</dbReference>
<reference evidence="10 11" key="1">
    <citation type="submission" date="2024-09" db="EMBL/GenBank/DDBJ databases">
        <authorList>
            <person name="Sun Q."/>
            <person name="Mori K."/>
        </authorList>
    </citation>
    <scope>NUCLEOTIDE SEQUENCE [LARGE SCALE GENOMIC DNA]</scope>
    <source>
        <strain evidence="10 11">JCM 12822</strain>
    </source>
</reference>
<feature type="transmembrane region" description="Helical" evidence="7">
    <location>
        <begin position="93"/>
        <end position="109"/>
    </location>
</feature>
<comment type="similarity">
    <text evidence="2">Belongs to the peptidase A24 family.</text>
</comment>
<feature type="transmembrane region" description="Helical" evidence="7">
    <location>
        <begin position="143"/>
        <end position="165"/>
    </location>
</feature>
<protein>
    <submittedName>
        <fullName evidence="10">Prepilin peptidase</fullName>
        <ecNumber evidence="10">3.4.23.-</ecNumber>
    </submittedName>
</protein>
<proteinExistence type="inferred from homology"/>
<keyword evidence="5 7" id="KW-1133">Transmembrane helix</keyword>
<dbReference type="InterPro" id="IPR010627">
    <property type="entry name" value="Prepilin_pept_A24_N"/>
</dbReference>
<feature type="domain" description="Prepilin type IV endopeptidase peptidase" evidence="8">
    <location>
        <begin position="98"/>
        <end position="196"/>
    </location>
</feature>
<feature type="transmembrane region" description="Helical" evidence="7">
    <location>
        <begin position="207"/>
        <end position="226"/>
    </location>
</feature>
<keyword evidence="4 7" id="KW-0812">Transmembrane</keyword>
<evidence type="ECO:0000313" key="11">
    <source>
        <dbReference type="Proteomes" id="UP001589740"/>
    </source>
</evidence>
<accession>A0ABV5Z3G8</accession>
<keyword evidence="11" id="KW-1185">Reference proteome</keyword>
<evidence type="ECO:0000256" key="4">
    <source>
        <dbReference type="ARBA" id="ARBA00022692"/>
    </source>
</evidence>
<dbReference type="EMBL" id="JBHMAH010000013">
    <property type="protein sequence ID" value="MFB9860652.1"/>
    <property type="molecule type" value="Genomic_DNA"/>
</dbReference>
<dbReference type="EC" id="3.4.23.-" evidence="10"/>
<evidence type="ECO:0000256" key="1">
    <source>
        <dbReference type="ARBA" id="ARBA00004651"/>
    </source>
</evidence>
<dbReference type="RefSeq" id="WP_380570222.1">
    <property type="nucleotide sequence ID" value="NZ_JBHMAH010000013.1"/>
</dbReference>
<dbReference type="InterPro" id="IPR050882">
    <property type="entry name" value="Prepilin_peptidase/N-MTase"/>
</dbReference>
<gene>
    <name evidence="10" type="ORF">ACFFLE_05950</name>
</gene>
<evidence type="ECO:0000256" key="3">
    <source>
        <dbReference type="ARBA" id="ARBA00022475"/>
    </source>
</evidence>
<evidence type="ECO:0000256" key="7">
    <source>
        <dbReference type="SAM" id="Phobius"/>
    </source>
</evidence>
<keyword evidence="3" id="KW-1003">Cell membrane</keyword>
<feature type="domain" description="Prepilin peptidase A24 N-terminal" evidence="9">
    <location>
        <begin position="6"/>
        <end position="82"/>
    </location>
</feature>
<sequence length="238" mass="27537">MFFIIILGGICASFIYAVTASDNISILYRRSRCDLCFQSLKPYELIPVMSFILLKGKCSYCKEKIDNSFIVCEILVILLYLLPIYFNLSLKDLTLYYLMITILLPLSIYDRKNLKIPNHMNLIFLVAGLFLTDLYYLEPFQDICIILILHLFFYLFSESIGYGDIKLFTVITLITPVNFFIYSLLLTYLIGGLFVIILHFYKTKLPAKIPLVPFITTAIILSFLLYDDLNSIYFGGFL</sequence>
<comment type="caution">
    <text evidence="10">The sequence shown here is derived from an EMBL/GenBank/DDBJ whole genome shotgun (WGS) entry which is preliminary data.</text>
</comment>